<dbReference type="PROSITE" id="PS51384">
    <property type="entry name" value="FAD_FR"/>
    <property type="match status" value="1"/>
</dbReference>
<keyword evidence="7" id="KW-0472">Membrane</keyword>
<proteinExistence type="inferred from homology"/>
<dbReference type="InterPro" id="IPR039261">
    <property type="entry name" value="FNR_nucleotide-bd"/>
</dbReference>
<feature type="binding site" evidence="6">
    <location>
        <position position="147"/>
    </location>
    <ligand>
        <name>FAD</name>
        <dbReference type="ChEBI" id="CHEBI:57692"/>
    </ligand>
</feature>
<dbReference type="GO" id="GO:0016491">
    <property type="term" value="F:oxidoreductase activity"/>
    <property type="evidence" value="ECO:0007669"/>
    <property type="project" value="UniProtKB-KW"/>
</dbReference>
<dbReference type="EMBL" id="JABXXO010000006">
    <property type="protein sequence ID" value="KAF7776339.1"/>
    <property type="molecule type" value="Genomic_DNA"/>
</dbReference>
<accession>A0A8H7KH68</accession>
<evidence type="ECO:0000256" key="5">
    <source>
        <dbReference type="ARBA" id="ARBA00023002"/>
    </source>
</evidence>
<dbReference type="PANTHER" id="PTHR19370:SF184">
    <property type="entry name" value="NADH-CYTOCHROME B5 REDUCTASE-LIKE"/>
    <property type="match status" value="1"/>
</dbReference>
<dbReference type="Pfam" id="PF00970">
    <property type="entry name" value="FAD_binding_6"/>
    <property type="match status" value="1"/>
</dbReference>
<feature type="binding site" evidence="6">
    <location>
        <position position="196"/>
    </location>
    <ligand>
        <name>FAD</name>
        <dbReference type="ChEBI" id="CHEBI:57692"/>
    </ligand>
</feature>
<dbReference type="Pfam" id="PF00175">
    <property type="entry name" value="NAD_binding_1"/>
    <property type="match status" value="1"/>
</dbReference>
<evidence type="ECO:0000313" key="10">
    <source>
        <dbReference type="Proteomes" id="UP000629468"/>
    </source>
</evidence>
<dbReference type="SUPFAM" id="SSF63380">
    <property type="entry name" value="Riboflavin synthase domain-like"/>
    <property type="match status" value="1"/>
</dbReference>
<sequence>MLRLVIQSRIPCRLSPRLPLCRHASTQRLSARKDWKLPVVGGVFIGLASLYFFLPDPSRSAPTSANKPLSASHFTPATVISNEISGPNSKILKLRVPPHLVIRDENDPIGFGPIWSVFIKDDDIQVERPYTPLESIDENGNMVFWIKRYPKGEVGRWLHSKQVGDTVELRGPLKTWPWDEDKWDEIVLISGGTGITPFYQLLRQVFDHSTSIPQSPSFTLIHSSRTPEEMPPEQILGPLAAYAEKYPNKFRLKLLVDTDDGSQPTTSLPLEVGRVNEQHIKNSLGFSEPTRWQKLFGRKDTCPPIPAKTLFLVCGPDQMVAAVSGPYGRNLSQGPTLGVLGRLGATSKQVWKL</sequence>
<feature type="binding site" evidence="6">
    <location>
        <position position="128"/>
    </location>
    <ligand>
        <name>FAD</name>
        <dbReference type="ChEBI" id="CHEBI:57692"/>
    </ligand>
</feature>
<dbReference type="InterPro" id="IPR008333">
    <property type="entry name" value="Cbr1-like_FAD-bd_dom"/>
</dbReference>
<dbReference type="PRINTS" id="PR00406">
    <property type="entry name" value="CYTB5RDTASE"/>
</dbReference>
<keyword evidence="7" id="KW-0812">Transmembrane</keyword>
<dbReference type="InterPro" id="IPR001433">
    <property type="entry name" value="OxRdtase_FAD/NAD-bd"/>
</dbReference>
<evidence type="ECO:0000256" key="2">
    <source>
        <dbReference type="ARBA" id="ARBA00006105"/>
    </source>
</evidence>
<dbReference type="SUPFAM" id="SSF52343">
    <property type="entry name" value="Ferredoxin reductase-like, C-terminal NADP-linked domain"/>
    <property type="match status" value="1"/>
</dbReference>
<dbReference type="InterPro" id="IPR017927">
    <property type="entry name" value="FAD-bd_FR_type"/>
</dbReference>
<keyword evidence="5" id="KW-0560">Oxidoreductase</keyword>
<dbReference type="Proteomes" id="UP000629468">
    <property type="component" value="Unassembled WGS sequence"/>
</dbReference>
<feature type="transmembrane region" description="Helical" evidence="7">
    <location>
        <begin position="35"/>
        <end position="54"/>
    </location>
</feature>
<dbReference type="InterPro" id="IPR017938">
    <property type="entry name" value="Riboflavin_synthase-like_b-brl"/>
</dbReference>
<dbReference type="CDD" id="cd06183">
    <property type="entry name" value="cyt_b5_reduct_like"/>
    <property type="match status" value="1"/>
</dbReference>
<gene>
    <name evidence="9" type="ORF">Agabi119p4_4732</name>
</gene>
<protein>
    <recommendedName>
        <fullName evidence="8">FAD-binding FR-type domain-containing protein</fullName>
    </recommendedName>
</protein>
<evidence type="ECO:0000256" key="7">
    <source>
        <dbReference type="SAM" id="Phobius"/>
    </source>
</evidence>
<keyword evidence="7" id="KW-1133">Transmembrane helix</keyword>
<feature type="domain" description="FAD-binding FR-type" evidence="8">
    <location>
        <begin position="72"/>
        <end position="179"/>
    </location>
</feature>
<dbReference type="AlphaFoldDB" id="A0A8H7KH68"/>
<evidence type="ECO:0000256" key="1">
    <source>
        <dbReference type="ARBA" id="ARBA00001974"/>
    </source>
</evidence>
<dbReference type="InterPro" id="IPR001834">
    <property type="entry name" value="CBR-like"/>
</dbReference>
<feature type="binding site" evidence="6">
    <location>
        <position position="154"/>
    </location>
    <ligand>
        <name>FAD</name>
        <dbReference type="ChEBI" id="CHEBI:57692"/>
    </ligand>
</feature>
<evidence type="ECO:0000256" key="3">
    <source>
        <dbReference type="ARBA" id="ARBA00022630"/>
    </source>
</evidence>
<evidence type="ECO:0000256" key="6">
    <source>
        <dbReference type="PIRSR" id="PIRSR601834-1"/>
    </source>
</evidence>
<evidence type="ECO:0000313" key="9">
    <source>
        <dbReference type="EMBL" id="KAF7776339.1"/>
    </source>
</evidence>
<evidence type="ECO:0000259" key="8">
    <source>
        <dbReference type="PROSITE" id="PS51384"/>
    </source>
</evidence>
<comment type="caution">
    <text evidence="9">The sequence shown here is derived from an EMBL/GenBank/DDBJ whole genome shotgun (WGS) entry which is preliminary data.</text>
</comment>
<name>A0A8H7KH68_AGABI</name>
<reference evidence="9 10" key="1">
    <citation type="journal article" name="Sci. Rep.">
        <title>Telomere-to-telomere assembled and centromere annotated genomes of the two main subspecies of the button mushroom Agaricus bisporus reveal especially polymorphic chromosome ends.</title>
        <authorList>
            <person name="Sonnenberg A.S.M."/>
            <person name="Sedaghat-Telgerd N."/>
            <person name="Lavrijssen B."/>
            <person name="Ohm R.A."/>
            <person name="Hendrickx P.M."/>
            <person name="Scholtmeijer K."/>
            <person name="Baars J.J.P."/>
            <person name="van Peer A."/>
        </authorList>
    </citation>
    <scope>NUCLEOTIDE SEQUENCE [LARGE SCALE GENOMIC DNA]</scope>
    <source>
        <strain evidence="9 10">H119_p4</strain>
    </source>
</reference>
<comment type="similarity">
    <text evidence="2">Belongs to the flavoprotein pyridine nucleotide cytochrome reductase family.</text>
</comment>
<keyword evidence="4 6" id="KW-0274">FAD</keyword>
<dbReference type="Gene3D" id="2.40.30.10">
    <property type="entry name" value="Translation factors"/>
    <property type="match status" value="1"/>
</dbReference>
<feature type="binding site" evidence="6">
    <location>
        <position position="130"/>
    </location>
    <ligand>
        <name>FAD</name>
        <dbReference type="ChEBI" id="CHEBI:57692"/>
    </ligand>
</feature>
<dbReference type="Gene3D" id="3.40.50.80">
    <property type="entry name" value="Nucleotide-binding domain of ferredoxin-NADP reductase (FNR) module"/>
    <property type="match status" value="1"/>
</dbReference>
<keyword evidence="3 6" id="KW-0285">Flavoprotein</keyword>
<dbReference type="OMA" id="VKQPEIM"/>
<organism evidence="9 10">
    <name type="scientific">Agaricus bisporus var. burnettii</name>
    <dbReference type="NCBI Taxonomy" id="192524"/>
    <lineage>
        <taxon>Eukaryota</taxon>
        <taxon>Fungi</taxon>
        <taxon>Dikarya</taxon>
        <taxon>Basidiomycota</taxon>
        <taxon>Agaricomycotina</taxon>
        <taxon>Agaricomycetes</taxon>
        <taxon>Agaricomycetidae</taxon>
        <taxon>Agaricales</taxon>
        <taxon>Agaricineae</taxon>
        <taxon>Agaricaceae</taxon>
        <taxon>Agaricus</taxon>
    </lineage>
</organism>
<comment type="cofactor">
    <cofactor evidence="1 6">
        <name>FAD</name>
        <dbReference type="ChEBI" id="CHEBI:57692"/>
    </cofactor>
</comment>
<feature type="binding site" evidence="6">
    <location>
        <position position="129"/>
    </location>
    <ligand>
        <name>FAD</name>
        <dbReference type="ChEBI" id="CHEBI:57692"/>
    </ligand>
</feature>
<evidence type="ECO:0000256" key="4">
    <source>
        <dbReference type="ARBA" id="ARBA00022827"/>
    </source>
</evidence>
<dbReference type="PANTHER" id="PTHR19370">
    <property type="entry name" value="NADH-CYTOCHROME B5 REDUCTASE"/>
    <property type="match status" value="1"/>
</dbReference>